<evidence type="ECO:0000256" key="4">
    <source>
        <dbReference type="RuleBase" id="RU365031"/>
    </source>
</evidence>
<comment type="catalytic activity">
    <reaction evidence="4">
        <text>a 2-deoxystreptamine antibiotic + acetyl-CoA = an N(3)-acetyl-2-deoxystreptamine antibiotic + CoA + H(+)</text>
        <dbReference type="Rhea" id="RHEA:12665"/>
        <dbReference type="ChEBI" id="CHEBI:15378"/>
        <dbReference type="ChEBI" id="CHEBI:57287"/>
        <dbReference type="ChEBI" id="CHEBI:57288"/>
        <dbReference type="ChEBI" id="CHEBI:57921"/>
        <dbReference type="ChEBI" id="CHEBI:77452"/>
        <dbReference type="EC" id="2.3.1.81"/>
    </reaction>
</comment>
<dbReference type="Proteomes" id="UP001596297">
    <property type="component" value="Unassembled WGS sequence"/>
</dbReference>
<evidence type="ECO:0000313" key="6">
    <source>
        <dbReference type="Proteomes" id="UP001596297"/>
    </source>
</evidence>
<protein>
    <recommendedName>
        <fullName evidence="4">Aminoglycoside N(3)-acetyltransferase</fullName>
        <ecNumber evidence="4">2.3.1.-</ecNumber>
    </recommendedName>
</protein>
<gene>
    <name evidence="5" type="ORF">ACFP81_01510</name>
</gene>
<comment type="similarity">
    <text evidence="1 4">Belongs to the antibiotic N-acetyltransferase family.</text>
</comment>
<dbReference type="PANTHER" id="PTHR11104:SF0">
    <property type="entry name" value="SPBETA PROPHAGE-DERIVED AMINOGLYCOSIDE N(3')-ACETYLTRANSFERASE-LIKE PROTEIN YOKD"/>
    <property type="match status" value="1"/>
</dbReference>
<organism evidence="5 6">
    <name type="scientific">Deinococcus lacus</name>
    <dbReference type="NCBI Taxonomy" id="392561"/>
    <lineage>
        <taxon>Bacteria</taxon>
        <taxon>Thermotogati</taxon>
        <taxon>Deinococcota</taxon>
        <taxon>Deinococci</taxon>
        <taxon>Deinococcales</taxon>
        <taxon>Deinococcaceae</taxon>
        <taxon>Deinococcus</taxon>
    </lineage>
</organism>
<name>A0ABW1YD57_9DEIO</name>
<keyword evidence="3 4" id="KW-0012">Acyltransferase</keyword>
<accession>A0ABW1YD57</accession>
<evidence type="ECO:0000313" key="5">
    <source>
        <dbReference type="EMBL" id="MFC6590839.1"/>
    </source>
</evidence>
<keyword evidence="2 4" id="KW-0808">Transferase</keyword>
<dbReference type="Pfam" id="PF02522">
    <property type="entry name" value="Antibiotic_NAT"/>
    <property type="match status" value="1"/>
</dbReference>
<reference evidence="6" key="1">
    <citation type="journal article" date="2019" name="Int. J. Syst. Evol. Microbiol.">
        <title>The Global Catalogue of Microorganisms (GCM) 10K type strain sequencing project: providing services to taxonomists for standard genome sequencing and annotation.</title>
        <authorList>
            <consortium name="The Broad Institute Genomics Platform"/>
            <consortium name="The Broad Institute Genome Sequencing Center for Infectious Disease"/>
            <person name="Wu L."/>
            <person name="Ma J."/>
        </authorList>
    </citation>
    <scope>NUCLEOTIDE SEQUENCE [LARGE SCALE GENOMIC DNA]</scope>
    <source>
        <strain evidence="6">CGMCC 1.15772</strain>
    </source>
</reference>
<keyword evidence="4" id="KW-0046">Antibiotic resistance</keyword>
<dbReference type="EC" id="2.3.1.-" evidence="4"/>
<dbReference type="PANTHER" id="PTHR11104">
    <property type="entry name" value="AMINOGLYCOSIDE N3-ACETYLTRANSFERASE"/>
    <property type="match status" value="1"/>
</dbReference>
<evidence type="ECO:0000256" key="3">
    <source>
        <dbReference type="ARBA" id="ARBA00023315"/>
    </source>
</evidence>
<dbReference type="InterPro" id="IPR003679">
    <property type="entry name" value="Amioglycoside_AcTrfase"/>
</dbReference>
<keyword evidence="6" id="KW-1185">Reference proteome</keyword>
<sequence>MLSLLRKSAVTARQLDAGLQELGLDGTQQVIVHASLSSFGRLEGGARAAVDTLLGRTDTLVAPAFTYSTLLSRPTSRVQARFHRDMRVSVDIGKIPQELVDRADSVRSFHPGLSFIASGPQAARITASQTLASPYQPVGTLYDLDGWCLMIGTDFASNTSIHYGEYLAGVPLLTRYVPLGDQVVPIAFPNCSADFGNLEPVTGRSVTVGESLLRLYRVRDLVDATVQRLQQDPEALLCRYASCRCQQVRQLIRAEGLHPRMHRVT</sequence>
<dbReference type="SUPFAM" id="SSF110710">
    <property type="entry name" value="TTHA0583/YokD-like"/>
    <property type="match status" value="1"/>
</dbReference>
<dbReference type="RefSeq" id="WP_380081846.1">
    <property type="nucleotide sequence ID" value="NZ_JBHSWD010000001.1"/>
</dbReference>
<dbReference type="EMBL" id="JBHSWD010000001">
    <property type="protein sequence ID" value="MFC6590839.1"/>
    <property type="molecule type" value="Genomic_DNA"/>
</dbReference>
<evidence type="ECO:0000256" key="2">
    <source>
        <dbReference type="ARBA" id="ARBA00022679"/>
    </source>
</evidence>
<comment type="caution">
    <text evidence="5">The sequence shown here is derived from an EMBL/GenBank/DDBJ whole genome shotgun (WGS) entry which is preliminary data.</text>
</comment>
<proteinExistence type="inferred from homology"/>
<evidence type="ECO:0000256" key="1">
    <source>
        <dbReference type="ARBA" id="ARBA00006383"/>
    </source>
</evidence>
<dbReference type="InterPro" id="IPR028345">
    <property type="entry name" value="Antibiotic_NAT-like"/>
</dbReference>